<dbReference type="SUPFAM" id="SSF46785">
    <property type="entry name" value="Winged helix' DNA-binding domain"/>
    <property type="match status" value="1"/>
</dbReference>
<accession>H3NMC0</accession>
<sequence>MTPKDRQEKIMELISTHLEVNVLDLSEIFNVTDETIRRDLNLLEKENKVIRTHGGAKLISNRKNEVPIEIRKDIFKENKDSMAKICVKYINNDDVVFLDASTTAYHIVTFIPVDSNITIVSNSLAILNYASSLNFKKLIMLGGKFDVLTNSFIGNTTIEQADRLYFDKAFISCRGINFDAITDANIEQADLRSKILSQASKLFLVADHTKFNITSMYKIRNLKEIDHIITDKCPISKWKNHLEKLNIDIEF</sequence>
<dbReference type="GeneID" id="96998498"/>
<keyword evidence="6" id="KW-1185">Reference proteome</keyword>
<dbReference type="HOGENOM" id="CLU_060699_1_2_9"/>
<dbReference type="SUPFAM" id="SSF100950">
    <property type="entry name" value="NagB/RpiA/CoA transferase-like"/>
    <property type="match status" value="1"/>
</dbReference>
<dbReference type="InterPro" id="IPR036388">
    <property type="entry name" value="WH-like_DNA-bd_sf"/>
</dbReference>
<evidence type="ECO:0000256" key="3">
    <source>
        <dbReference type="ARBA" id="ARBA00023163"/>
    </source>
</evidence>
<dbReference type="Gene3D" id="1.10.10.10">
    <property type="entry name" value="Winged helix-like DNA-binding domain superfamily/Winged helix DNA-binding domain"/>
    <property type="match status" value="1"/>
</dbReference>
<dbReference type="GO" id="GO:0003677">
    <property type="term" value="F:DNA binding"/>
    <property type="evidence" value="ECO:0007669"/>
    <property type="project" value="UniProtKB-KW"/>
</dbReference>
<dbReference type="PROSITE" id="PS51000">
    <property type="entry name" value="HTH_DEOR_2"/>
    <property type="match status" value="1"/>
</dbReference>
<dbReference type="Pfam" id="PF08220">
    <property type="entry name" value="HTH_DeoR"/>
    <property type="match status" value="1"/>
</dbReference>
<feature type="domain" description="HTH deoR-type" evidence="4">
    <location>
        <begin position="3"/>
        <end position="58"/>
    </location>
</feature>
<dbReference type="STRING" id="883114.HMPREF9709_00481"/>
<dbReference type="InterPro" id="IPR036390">
    <property type="entry name" value="WH_DNA-bd_sf"/>
</dbReference>
<dbReference type="SMART" id="SM01134">
    <property type="entry name" value="DeoRC"/>
    <property type="match status" value="1"/>
</dbReference>
<name>H3NMC0_9FIRM</name>
<dbReference type="RefSeq" id="WP_005397627.1">
    <property type="nucleotide sequence ID" value="NZ_JH601088.1"/>
</dbReference>
<dbReference type="GO" id="GO:0003700">
    <property type="term" value="F:DNA-binding transcription factor activity"/>
    <property type="evidence" value="ECO:0007669"/>
    <property type="project" value="InterPro"/>
</dbReference>
<evidence type="ECO:0000313" key="6">
    <source>
        <dbReference type="Proteomes" id="UP000004191"/>
    </source>
</evidence>
<dbReference type="Gene3D" id="3.40.50.1360">
    <property type="match status" value="1"/>
</dbReference>
<dbReference type="InterPro" id="IPR001034">
    <property type="entry name" value="DeoR_HTH"/>
</dbReference>
<dbReference type="EMBL" id="AGEI01000013">
    <property type="protein sequence ID" value="EHR35055.1"/>
    <property type="molecule type" value="Genomic_DNA"/>
</dbReference>
<dbReference type="PANTHER" id="PTHR30363">
    <property type="entry name" value="HTH-TYPE TRANSCRIPTIONAL REGULATOR SRLR-RELATED"/>
    <property type="match status" value="1"/>
</dbReference>
<evidence type="ECO:0000259" key="4">
    <source>
        <dbReference type="PROSITE" id="PS51000"/>
    </source>
</evidence>
<dbReference type="OrthoDB" id="9797223at2"/>
<dbReference type="InterPro" id="IPR014036">
    <property type="entry name" value="DeoR-like_C"/>
</dbReference>
<dbReference type="InterPro" id="IPR018356">
    <property type="entry name" value="Tscrpt_reg_HTH_DeoR_CS"/>
</dbReference>
<dbReference type="SMART" id="SM00420">
    <property type="entry name" value="HTH_DEOR"/>
    <property type="match status" value="1"/>
</dbReference>
<evidence type="ECO:0000256" key="2">
    <source>
        <dbReference type="ARBA" id="ARBA00023125"/>
    </source>
</evidence>
<dbReference type="InterPro" id="IPR050313">
    <property type="entry name" value="Carb_Metab_HTH_regulators"/>
</dbReference>
<gene>
    <name evidence="5" type="ORF">HMPREF9709_00481</name>
</gene>
<keyword evidence="3" id="KW-0804">Transcription</keyword>
<evidence type="ECO:0000313" key="5">
    <source>
        <dbReference type="EMBL" id="EHR35055.1"/>
    </source>
</evidence>
<protein>
    <recommendedName>
        <fullName evidence="4">HTH deoR-type domain-containing protein</fullName>
    </recommendedName>
</protein>
<keyword evidence="2" id="KW-0238">DNA-binding</keyword>
<dbReference type="Proteomes" id="UP000004191">
    <property type="component" value="Unassembled WGS sequence"/>
</dbReference>
<dbReference type="PROSITE" id="PS00894">
    <property type="entry name" value="HTH_DEOR_1"/>
    <property type="match status" value="1"/>
</dbReference>
<evidence type="ECO:0000256" key="1">
    <source>
        <dbReference type="ARBA" id="ARBA00023015"/>
    </source>
</evidence>
<comment type="caution">
    <text evidence="5">The sequence shown here is derived from an EMBL/GenBank/DDBJ whole genome shotgun (WGS) entry which is preliminary data.</text>
</comment>
<dbReference type="InterPro" id="IPR037171">
    <property type="entry name" value="NagB/RpiA_transferase-like"/>
</dbReference>
<dbReference type="AlphaFoldDB" id="H3NMC0"/>
<reference evidence="5 6" key="1">
    <citation type="submission" date="2012-01" db="EMBL/GenBank/DDBJ databases">
        <title>The Genome Sequence of Helcococcus kunzii ATCC 51366.</title>
        <authorList>
            <consortium name="The Broad Institute Genome Sequencing Platform"/>
            <person name="Earl A."/>
            <person name="Ward D."/>
            <person name="Feldgarden M."/>
            <person name="Gevers D."/>
            <person name="Huys G."/>
            <person name="Young S.K."/>
            <person name="Zeng Q."/>
            <person name="Gargeya S."/>
            <person name="Fitzgerald M."/>
            <person name="Haas B."/>
            <person name="Abouelleil A."/>
            <person name="Alvarado L."/>
            <person name="Arachchi H.M."/>
            <person name="Berlin A."/>
            <person name="Chapman S.B."/>
            <person name="Gearin G."/>
            <person name="Goldberg J."/>
            <person name="Griggs A."/>
            <person name="Gujja S."/>
            <person name="Hansen M."/>
            <person name="Heiman D."/>
            <person name="Howarth C."/>
            <person name="Larimer J."/>
            <person name="Lui A."/>
            <person name="MacDonald P.J.P."/>
            <person name="McCowen C."/>
            <person name="Montmayeur A."/>
            <person name="Murphy C."/>
            <person name="Neiman D."/>
            <person name="Pearson M."/>
            <person name="Priest M."/>
            <person name="Roberts A."/>
            <person name="Saif S."/>
            <person name="Shea T."/>
            <person name="Sisk P."/>
            <person name="Stolte C."/>
            <person name="Sykes S."/>
            <person name="Wortman J."/>
            <person name="Nusbaum C."/>
            <person name="Birren B."/>
        </authorList>
    </citation>
    <scope>NUCLEOTIDE SEQUENCE [LARGE SCALE GENOMIC DNA]</scope>
    <source>
        <strain evidence="5 6">ATCC 51366</strain>
    </source>
</reference>
<dbReference type="PANTHER" id="PTHR30363:SF44">
    <property type="entry name" value="AGA OPERON TRANSCRIPTIONAL REPRESSOR-RELATED"/>
    <property type="match status" value="1"/>
</dbReference>
<dbReference type="Pfam" id="PF00455">
    <property type="entry name" value="DeoRC"/>
    <property type="match status" value="1"/>
</dbReference>
<proteinExistence type="predicted"/>
<organism evidence="5 6">
    <name type="scientific">Helcococcus kunzii ATCC 51366</name>
    <dbReference type="NCBI Taxonomy" id="883114"/>
    <lineage>
        <taxon>Bacteria</taxon>
        <taxon>Bacillati</taxon>
        <taxon>Bacillota</taxon>
        <taxon>Tissierellia</taxon>
        <taxon>Tissierellales</taxon>
        <taxon>Peptoniphilaceae</taxon>
        <taxon>Helcococcus</taxon>
    </lineage>
</organism>
<dbReference type="eggNOG" id="COG1349">
    <property type="taxonomic scope" value="Bacteria"/>
</dbReference>
<keyword evidence="1" id="KW-0805">Transcription regulation</keyword>
<dbReference type="PRINTS" id="PR00037">
    <property type="entry name" value="HTHLACR"/>
</dbReference>